<sequence length="303" mass="35712">MNIFILTNCQATKRLPSRNLLLALAICDCLFLLFATIEVTPLNLSNFITSTSMLNLLYIHSALYIRTIASTFYKFSILIVISFNIERYICICYPLYSYKFYAKYTNRLFLILSFIISLLFSLQWPICYKIEKCWDYLLQHEIYYIIISRSKYLQFYYNIMDSLTLLIFNLLSIIIVCILNIRIVITLKKINRRSNQNNSFSIFFYHQKRKDIAGKQTNNANANAMLFAVIILLVICVGPQAPARLLYKYYGQYNSIAIIYTCITQQLVFLNASLNFCLYCLLSRKYRSIILQFARKLYQKTFK</sequence>
<evidence type="ECO:0000256" key="3">
    <source>
        <dbReference type="ARBA" id="ARBA00022989"/>
    </source>
</evidence>
<dbReference type="PRINTS" id="PR00237">
    <property type="entry name" value="GPCRRHODOPSN"/>
</dbReference>
<organism evidence="8 9">
    <name type="scientific">Dracunculus medinensis</name>
    <name type="common">Guinea worm</name>
    <dbReference type="NCBI Taxonomy" id="318479"/>
    <lineage>
        <taxon>Eukaryota</taxon>
        <taxon>Metazoa</taxon>
        <taxon>Ecdysozoa</taxon>
        <taxon>Nematoda</taxon>
        <taxon>Chromadorea</taxon>
        <taxon>Rhabditida</taxon>
        <taxon>Spirurina</taxon>
        <taxon>Dracunculoidea</taxon>
        <taxon>Dracunculidae</taxon>
        <taxon>Dracunculus</taxon>
    </lineage>
</organism>
<comment type="similarity">
    <text evidence="5">Belongs to the G-protein coupled receptor 1 family.</text>
</comment>
<gene>
    <name evidence="8" type="ORF">DME_LOCUS8461</name>
</gene>
<dbReference type="PROSITE" id="PS00237">
    <property type="entry name" value="G_PROTEIN_RECEP_F1_1"/>
    <property type="match status" value="1"/>
</dbReference>
<dbReference type="OrthoDB" id="10011262at2759"/>
<keyword evidence="3 6" id="KW-1133">Transmembrane helix</keyword>
<dbReference type="EMBL" id="UYYG01001169">
    <property type="protein sequence ID" value="VDN58488.1"/>
    <property type="molecule type" value="Genomic_DNA"/>
</dbReference>
<evidence type="ECO:0000313" key="8">
    <source>
        <dbReference type="EMBL" id="VDN58488.1"/>
    </source>
</evidence>
<dbReference type="InterPro" id="IPR052954">
    <property type="entry name" value="GPCR-Ligand_Int"/>
</dbReference>
<feature type="transmembrane region" description="Helical" evidence="6">
    <location>
        <begin position="165"/>
        <end position="185"/>
    </location>
</feature>
<keyword evidence="5" id="KW-0297">G-protein coupled receptor</keyword>
<dbReference type="PANTHER" id="PTHR46641">
    <property type="entry name" value="FMRFAMIDE RECEPTOR-RELATED"/>
    <property type="match status" value="1"/>
</dbReference>
<keyword evidence="4 6" id="KW-0472">Membrane</keyword>
<dbReference type="InterPro" id="IPR000276">
    <property type="entry name" value="GPCR_Rhodpsn"/>
</dbReference>
<evidence type="ECO:0000256" key="4">
    <source>
        <dbReference type="ARBA" id="ARBA00023136"/>
    </source>
</evidence>
<proteinExistence type="inferred from homology"/>
<dbReference type="GO" id="GO:0016020">
    <property type="term" value="C:membrane"/>
    <property type="evidence" value="ECO:0007669"/>
    <property type="project" value="UniProtKB-SubCell"/>
</dbReference>
<feature type="transmembrane region" description="Helical" evidence="6">
    <location>
        <begin position="224"/>
        <end position="243"/>
    </location>
</feature>
<protein>
    <recommendedName>
        <fullName evidence="7">G-protein coupled receptors family 1 profile domain-containing protein</fullName>
    </recommendedName>
</protein>
<comment type="subcellular location">
    <subcellularLocation>
        <location evidence="1">Membrane</location>
    </subcellularLocation>
</comment>
<dbReference type="Proteomes" id="UP000274756">
    <property type="component" value="Unassembled WGS sequence"/>
</dbReference>
<reference evidence="8 9" key="1">
    <citation type="submission" date="2018-11" db="EMBL/GenBank/DDBJ databases">
        <authorList>
            <consortium name="Pathogen Informatics"/>
        </authorList>
    </citation>
    <scope>NUCLEOTIDE SEQUENCE [LARGE SCALE GENOMIC DNA]</scope>
</reference>
<dbReference type="PROSITE" id="PS50262">
    <property type="entry name" value="G_PROTEIN_RECEP_F1_2"/>
    <property type="match status" value="1"/>
</dbReference>
<evidence type="ECO:0000256" key="5">
    <source>
        <dbReference type="RuleBase" id="RU000688"/>
    </source>
</evidence>
<dbReference type="InterPro" id="IPR017452">
    <property type="entry name" value="GPCR_Rhodpsn_7TM"/>
</dbReference>
<accession>A0A3P7Q7X4</accession>
<keyword evidence="9" id="KW-1185">Reference proteome</keyword>
<feature type="transmembrane region" description="Helical" evidence="6">
    <location>
        <begin position="20"/>
        <end position="37"/>
    </location>
</feature>
<dbReference type="Pfam" id="PF00001">
    <property type="entry name" value="7tm_1"/>
    <property type="match status" value="1"/>
</dbReference>
<keyword evidence="2 5" id="KW-0812">Transmembrane</keyword>
<evidence type="ECO:0000256" key="2">
    <source>
        <dbReference type="ARBA" id="ARBA00022692"/>
    </source>
</evidence>
<dbReference type="AlphaFoldDB" id="A0A3P7Q7X4"/>
<dbReference type="CDD" id="cd14978">
    <property type="entry name" value="7tmA_FMRFamide_R-like"/>
    <property type="match status" value="1"/>
</dbReference>
<feature type="transmembrane region" description="Helical" evidence="6">
    <location>
        <begin position="255"/>
        <end position="282"/>
    </location>
</feature>
<keyword evidence="5" id="KW-0807">Transducer</keyword>
<keyword evidence="5" id="KW-0675">Receptor</keyword>
<name>A0A3P7Q7X4_DRAME</name>
<evidence type="ECO:0000313" key="9">
    <source>
        <dbReference type="Proteomes" id="UP000274756"/>
    </source>
</evidence>
<feature type="transmembrane region" description="Helical" evidence="6">
    <location>
        <begin position="108"/>
        <end position="130"/>
    </location>
</feature>
<dbReference type="GO" id="GO:0004930">
    <property type="term" value="F:G protein-coupled receptor activity"/>
    <property type="evidence" value="ECO:0007669"/>
    <property type="project" value="UniProtKB-KW"/>
</dbReference>
<evidence type="ECO:0000259" key="7">
    <source>
        <dbReference type="PROSITE" id="PS50262"/>
    </source>
</evidence>
<evidence type="ECO:0000256" key="1">
    <source>
        <dbReference type="ARBA" id="ARBA00004370"/>
    </source>
</evidence>
<dbReference type="Gene3D" id="1.20.1070.10">
    <property type="entry name" value="Rhodopsin 7-helix transmembrane proteins"/>
    <property type="match status" value="1"/>
</dbReference>
<evidence type="ECO:0000256" key="6">
    <source>
        <dbReference type="SAM" id="Phobius"/>
    </source>
</evidence>
<feature type="domain" description="G-protein coupled receptors family 1 profile" evidence="7">
    <location>
        <begin position="1"/>
        <end position="279"/>
    </location>
</feature>
<dbReference type="SUPFAM" id="SSF81321">
    <property type="entry name" value="Family A G protein-coupled receptor-like"/>
    <property type="match status" value="1"/>
</dbReference>
<dbReference type="PANTHER" id="PTHR46641:SF23">
    <property type="entry name" value="G-PROTEIN COUPLED RECEPTORS FAMILY 1 PROFILE DOMAIN-CONTAINING PROTEIN"/>
    <property type="match status" value="1"/>
</dbReference>
<dbReference type="STRING" id="318479.A0A3P7Q7X4"/>